<proteinExistence type="inferred from homology"/>
<dbReference type="Pfam" id="PF00149">
    <property type="entry name" value="Metallophos"/>
    <property type="match status" value="1"/>
</dbReference>
<evidence type="ECO:0000256" key="1">
    <source>
        <dbReference type="ARBA" id="ARBA00022729"/>
    </source>
</evidence>
<keyword evidence="1 2" id="KW-0732">Signal</keyword>
<dbReference type="InterPro" id="IPR036907">
    <property type="entry name" value="5'-Nucleotdase_C_sf"/>
</dbReference>
<organism evidence="5 6">
    <name type="scientific">Pontixanthobacter luteolus</name>
    <dbReference type="NCBI Taxonomy" id="295089"/>
    <lineage>
        <taxon>Bacteria</taxon>
        <taxon>Pseudomonadati</taxon>
        <taxon>Pseudomonadota</taxon>
        <taxon>Alphaproteobacteria</taxon>
        <taxon>Sphingomonadales</taxon>
        <taxon>Erythrobacteraceae</taxon>
        <taxon>Pontixanthobacter</taxon>
    </lineage>
</organism>
<dbReference type="InterPro" id="IPR008334">
    <property type="entry name" value="5'-Nucleotdase_C"/>
</dbReference>
<feature type="domain" description="5'-Nucleotidase C-terminal" evidence="4">
    <location>
        <begin position="408"/>
        <end position="551"/>
    </location>
</feature>
<keyword evidence="6" id="KW-1185">Reference proteome</keyword>
<keyword evidence="2" id="KW-0378">Hydrolase</keyword>
<dbReference type="GO" id="GO:0008253">
    <property type="term" value="F:5'-nucleotidase activity"/>
    <property type="evidence" value="ECO:0007669"/>
    <property type="project" value="TreeGrafter"/>
</dbReference>
<dbReference type="GO" id="GO:0030288">
    <property type="term" value="C:outer membrane-bounded periplasmic space"/>
    <property type="evidence" value="ECO:0007669"/>
    <property type="project" value="TreeGrafter"/>
</dbReference>
<evidence type="ECO:0000256" key="2">
    <source>
        <dbReference type="RuleBase" id="RU362119"/>
    </source>
</evidence>
<dbReference type="Proteomes" id="UP000471435">
    <property type="component" value="Unassembled WGS sequence"/>
</dbReference>
<dbReference type="Pfam" id="PF02872">
    <property type="entry name" value="5_nucleotid_C"/>
    <property type="match status" value="1"/>
</dbReference>
<reference evidence="5 6" key="1">
    <citation type="submission" date="2019-12" db="EMBL/GenBank/DDBJ databases">
        <title>Genomic-based taxomic classification of the family Erythrobacteraceae.</title>
        <authorList>
            <person name="Xu L."/>
        </authorList>
    </citation>
    <scope>NUCLEOTIDE SEQUENCE [LARGE SCALE GENOMIC DNA]</scope>
    <source>
        <strain evidence="5 6">SW-109</strain>
    </source>
</reference>
<sequence length="590" mass="62000">MTFLPRTSPRISPRASIAAVLSALALSACSTLPDAAPRAAPEPATLKIVGLNDFHGNIEPIRRPINVTDNAGETRQVHAAGAAYLASAVRKYREGGDYSLVIAAGDLIGGSPLASSIFLDEPAIGAMNRIGLDFNAVGNHEFDRGWRELKRIQNGGCEKTGLREPCQVENPYPGAEFRFLASNVIMPDGTTLFPSYGVRRFGEGAAELAVGVIGLTLKDTPTLVTPSGVAGLTFADEAASINAVVPELVKQDVDLIVVSIHQGLYTEVGYNDKSCGGVSGPLIDILKQVDPRVDVVISGHTHRAYVCDFSAIDPQREFLVTSAGYGGSMLTDITLTVDPVSGTVLSKSADNIVVQIAGEDDAADASLEIFQADTEVAAYVAQYVAASSAAAQRPVGKIPAPADDPGPSTEETALGNLIADAQLFGTLDAGAQIAFMNNSGIRTGLRPTDDGTITFGDIYTVQPFGNTLVTKSFTGAQLLALLEQQFDDQGFVQTFSASQGFTMSWDMSRPMGSRVVSAMLNGAPIDPAATYRITMNSFLAAGGDSFTVFEEGTDVVNGPVDLDVMQAYLAQQEVTPLPAIGRMQDITPGS</sequence>
<evidence type="ECO:0000313" key="5">
    <source>
        <dbReference type="EMBL" id="MXP47650.1"/>
    </source>
</evidence>
<feature type="domain" description="Calcineurin-like phosphoesterase" evidence="3">
    <location>
        <begin position="47"/>
        <end position="303"/>
    </location>
</feature>
<dbReference type="PROSITE" id="PS51257">
    <property type="entry name" value="PROKAR_LIPOPROTEIN"/>
    <property type="match status" value="1"/>
</dbReference>
<evidence type="ECO:0000313" key="6">
    <source>
        <dbReference type="Proteomes" id="UP000471435"/>
    </source>
</evidence>
<dbReference type="SUPFAM" id="SSF55816">
    <property type="entry name" value="5'-nucleotidase (syn. UDP-sugar hydrolase), C-terminal domain"/>
    <property type="match status" value="1"/>
</dbReference>
<dbReference type="GO" id="GO:0008768">
    <property type="term" value="F:UDP-sugar diphosphatase activity"/>
    <property type="evidence" value="ECO:0007669"/>
    <property type="project" value="TreeGrafter"/>
</dbReference>
<feature type="chain" id="PRO_5026378786" evidence="2">
    <location>
        <begin position="36"/>
        <end position="590"/>
    </location>
</feature>
<keyword evidence="2" id="KW-0547">Nucleotide-binding</keyword>
<dbReference type="SUPFAM" id="SSF56300">
    <property type="entry name" value="Metallo-dependent phosphatases"/>
    <property type="match status" value="1"/>
</dbReference>
<dbReference type="PRINTS" id="PR01607">
    <property type="entry name" value="APYRASEFAMLY"/>
</dbReference>
<evidence type="ECO:0000259" key="3">
    <source>
        <dbReference type="Pfam" id="PF00149"/>
    </source>
</evidence>
<dbReference type="GO" id="GO:0009166">
    <property type="term" value="P:nucleotide catabolic process"/>
    <property type="evidence" value="ECO:0007669"/>
    <property type="project" value="InterPro"/>
</dbReference>
<gene>
    <name evidence="5" type="ORF">GRI43_09685</name>
</gene>
<name>A0A6I4V490_9SPHN</name>
<protein>
    <submittedName>
        <fullName evidence="5">Bifunctional metallophosphatase/5'-nucleotidase</fullName>
    </submittedName>
</protein>
<dbReference type="InterPro" id="IPR006179">
    <property type="entry name" value="5_nucleotidase/apyrase"/>
</dbReference>
<dbReference type="InterPro" id="IPR004843">
    <property type="entry name" value="Calcineurin-like_PHP"/>
</dbReference>
<feature type="signal peptide" evidence="2">
    <location>
        <begin position="1"/>
        <end position="35"/>
    </location>
</feature>
<evidence type="ECO:0000259" key="4">
    <source>
        <dbReference type="Pfam" id="PF02872"/>
    </source>
</evidence>
<dbReference type="PANTHER" id="PTHR11575">
    <property type="entry name" value="5'-NUCLEOTIDASE-RELATED"/>
    <property type="match status" value="1"/>
</dbReference>
<comment type="caution">
    <text evidence="5">The sequence shown here is derived from an EMBL/GenBank/DDBJ whole genome shotgun (WGS) entry which is preliminary data.</text>
</comment>
<dbReference type="Gene3D" id="3.90.780.10">
    <property type="entry name" value="5'-Nucleotidase, C-terminal domain"/>
    <property type="match status" value="1"/>
</dbReference>
<dbReference type="InterPro" id="IPR029052">
    <property type="entry name" value="Metallo-depent_PP-like"/>
</dbReference>
<accession>A0A6I4V490</accession>
<dbReference type="Gene3D" id="3.60.21.10">
    <property type="match status" value="1"/>
</dbReference>
<comment type="similarity">
    <text evidence="2">Belongs to the 5'-nucleotidase family.</text>
</comment>
<dbReference type="EMBL" id="WTYP01000002">
    <property type="protein sequence ID" value="MXP47650.1"/>
    <property type="molecule type" value="Genomic_DNA"/>
</dbReference>
<dbReference type="AlphaFoldDB" id="A0A6I4V490"/>
<dbReference type="OrthoDB" id="9803927at2"/>
<dbReference type="RefSeq" id="WP_160730918.1">
    <property type="nucleotide sequence ID" value="NZ_WTYP01000002.1"/>
</dbReference>
<dbReference type="GO" id="GO:0000166">
    <property type="term" value="F:nucleotide binding"/>
    <property type="evidence" value="ECO:0007669"/>
    <property type="project" value="UniProtKB-KW"/>
</dbReference>
<dbReference type="PANTHER" id="PTHR11575:SF24">
    <property type="entry name" value="5'-NUCLEOTIDASE"/>
    <property type="match status" value="1"/>
</dbReference>